<feature type="domain" description="Recombinase" evidence="3">
    <location>
        <begin position="174"/>
        <end position="285"/>
    </location>
</feature>
<evidence type="ECO:0000313" key="4">
    <source>
        <dbReference type="EMBL" id="OSZ56285.1"/>
    </source>
</evidence>
<evidence type="ECO:0000256" key="2">
    <source>
        <dbReference type="ARBA" id="ARBA00023172"/>
    </source>
</evidence>
<dbReference type="PROSITE" id="PS51737">
    <property type="entry name" value="RECOMBINASE_DNA_BIND"/>
    <property type="match status" value="1"/>
</dbReference>
<dbReference type="SUPFAM" id="SSF53041">
    <property type="entry name" value="Resolvase-like"/>
    <property type="match status" value="1"/>
</dbReference>
<keyword evidence="5" id="KW-1185">Reference proteome</keyword>
<dbReference type="Gene3D" id="3.40.50.1390">
    <property type="entry name" value="Resolvase, N-terminal catalytic domain"/>
    <property type="match status" value="1"/>
</dbReference>
<comment type="caution">
    <text evidence="4">The sequence shown here is derived from an EMBL/GenBank/DDBJ whole genome shotgun (WGS) entry which is preliminary data.</text>
</comment>
<dbReference type="EMBL" id="MRYD01000317">
    <property type="protein sequence ID" value="OSZ56285.1"/>
    <property type="molecule type" value="Genomic_DNA"/>
</dbReference>
<sequence>MKHTRGRDLIAREYRRLSDAKGGTSIQDQGEDNAAAADENGWQLGEPYIDEGLSASRYARKGRDDFEQLIADLNSGPTGRESRFGADVLMLWESSRGSRKVGEWVSFIELCEEKQVLIWVTTHERLYNPANGRDRKALIDDANDSEYESYKTHKRVSRTTVLEARKGRPHGEAPYGLMPVYDPKTGKLITWVEDPHRSIVPRELFRLLETGTPMSRVEALFRKRGYTNRAGRPFTHAHLRDMAERHSYAGLRVHKGTVHKGIWDGIVPEKRFWNVQRILFAPGRATYKGGGARYELTAGLRCSRCGNLTRVDNTEGRKPGYKCKSGCLIIQKQPVDELLIGTPDGLGVVLAYLAREDIYEVLRAPGSDDAEVLEVQAKLAKARAERDEMRAAKGSTMAEVLVLANSLQAKEDEVALLEQRERELTLPSSVLSIIQPGADVWTSWHKAPIAARRSAIRLLCSPQYLGIPCILPSPRTGPSQTVLERIQWRKSPLLAAAPQRPPTAGS</sequence>
<evidence type="ECO:0000313" key="5">
    <source>
        <dbReference type="Proteomes" id="UP000194266"/>
    </source>
</evidence>
<dbReference type="SMART" id="SM00857">
    <property type="entry name" value="Resolvase"/>
    <property type="match status" value="1"/>
</dbReference>
<dbReference type="Proteomes" id="UP000194266">
    <property type="component" value="Unassembled WGS sequence"/>
</dbReference>
<reference evidence="4 5" key="1">
    <citation type="submission" date="2016-12" db="EMBL/GenBank/DDBJ databases">
        <title>Genome Mining:The Detection of Biosynthetic Gene Clusters to Aid in the Expression of Curamycin A produced by Streptomyces sp. strain CZA14.</title>
        <authorList>
            <person name="Durrell K.A."/>
            <person name="Kirby B.M."/>
            <person name="Khan W."/>
            <person name="Mthethwa T."/>
            <person name="Le Roes-Hill M."/>
        </authorList>
    </citation>
    <scope>NUCLEOTIDE SEQUENCE [LARGE SCALE GENOMIC DNA]</scope>
    <source>
        <strain evidence="4 5">CZA14</strain>
    </source>
</reference>
<gene>
    <name evidence="4" type="ORF">OQI_33870</name>
</gene>
<dbReference type="InterPro" id="IPR050639">
    <property type="entry name" value="SSR_resolvase"/>
</dbReference>
<protein>
    <recommendedName>
        <fullName evidence="3">Recombinase domain-containing protein</fullName>
    </recommendedName>
</protein>
<dbReference type="PANTHER" id="PTHR30461:SF2">
    <property type="entry name" value="SERINE RECOMBINASE PINE-RELATED"/>
    <property type="match status" value="1"/>
</dbReference>
<dbReference type="Gene3D" id="3.90.1750.20">
    <property type="entry name" value="Putative Large Serine Recombinase, Chain B, Domain 2"/>
    <property type="match status" value="1"/>
</dbReference>
<dbReference type="Pfam" id="PF07508">
    <property type="entry name" value="Recombinase"/>
    <property type="match status" value="1"/>
</dbReference>
<dbReference type="InterPro" id="IPR006119">
    <property type="entry name" value="Resolv_N"/>
</dbReference>
<keyword evidence="2" id="KW-0233">DNA recombination</keyword>
<dbReference type="InterPro" id="IPR038109">
    <property type="entry name" value="DNA_bind_recomb_sf"/>
</dbReference>
<dbReference type="RefSeq" id="WP_086173004.1">
    <property type="nucleotide sequence ID" value="NZ_MRYD01000317.1"/>
</dbReference>
<dbReference type="Pfam" id="PF00239">
    <property type="entry name" value="Resolvase"/>
    <property type="match status" value="1"/>
</dbReference>
<organism evidence="4 5">
    <name type="scientific">Streptomyces pharetrae CZA14</name>
    <dbReference type="NCBI Taxonomy" id="1144883"/>
    <lineage>
        <taxon>Bacteria</taxon>
        <taxon>Bacillati</taxon>
        <taxon>Actinomycetota</taxon>
        <taxon>Actinomycetes</taxon>
        <taxon>Kitasatosporales</taxon>
        <taxon>Streptomycetaceae</taxon>
        <taxon>Streptomyces</taxon>
    </lineage>
</organism>
<dbReference type="CDD" id="cd00338">
    <property type="entry name" value="Ser_Recombinase"/>
    <property type="match status" value="1"/>
</dbReference>
<accession>A0ABX3YA29</accession>
<proteinExistence type="predicted"/>
<evidence type="ECO:0000256" key="1">
    <source>
        <dbReference type="ARBA" id="ARBA00023125"/>
    </source>
</evidence>
<keyword evidence="1" id="KW-0238">DNA-binding</keyword>
<name>A0ABX3YA29_9ACTN</name>
<evidence type="ECO:0000259" key="3">
    <source>
        <dbReference type="PROSITE" id="PS51737"/>
    </source>
</evidence>
<dbReference type="InterPro" id="IPR036162">
    <property type="entry name" value="Resolvase-like_N_sf"/>
</dbReference>
<dbReference type="InterPro" id="IPR011109">
    <property type="entry name" value="DNA_bind_recombinase_dom"/>
</dbReference>
<dbReference type="PANTHER" id="PTHR30461">
    <property type="entry name" value="DNA-INVERTASE FROM LAMBDOID PROPHAGE"/>
    <property type="match status" value="1"/>
</dbReference>